<dbReference type="Proteomes" id="UP001235712">
    <property type="component" value="Unassembled WGS sequence"/>
</dbReference>
<dbReference type="EMBL" id="JAUSQZ010000001">
    <property type="protein sequence ID" value="MDP9828800.1"/>
    <property type="molecule type" value="Genomic_DNA"/>
</dbReference>
<dbReference type="SUPFAM" id="SSF51679">
    <property type="entry name" value="Bacterial luciferase-like"/>
    <property type="match status" value="1"/>
</dbReference>
<dbReference type="InterPro" id="IPR036661">
    <property type="entry name" value="Luciferase-like_sf"/>
</dbReference>
<dbReference type="InterPro" id="IPR011251">
    <property type="entry name" value="Luciferase-like_dom"/>
</dbReference>
<evidence type="ECO:0000259" key="2">
    <source>
        <dbReference type="Pfam" id="PF00296"/>
    </source>
</evidence>
<keyword evidence="1" id="KW-0560">Oxidoreductase</keyword>
<name>A0ABT9P9T7_9ACTN</name>
<comment type="caution">
    <text evidence="3">The sequence shown here is derived from an EMBL/GenBank/DDBJ whole genome shotgun (WGS) entry which is preliminary data.</text>
</comment>
<keyword evidence="4" id="KW-1185">Reference proteome</keyword>
<evidence type="ECO:0000313" key="4">
    <source>
        <dbReference type="Proteomes" id="UP001235712"/>
    </source>
</evidence>
<dbReference type="Gene3D" id="3.20.20.30">
    <property type="entry name" value="Luciferase-like domain"/>
    <property type="match status" value="1"/>
</dbReference>
<evidence type="ECO:0000313" key="3">
    <source>
        <dbReference type="EMBL" id="MDP9828800.1"/>
    </source>
</evidence>
<organism evidence="3 4">
    <name type="scientific">Kineosporia succinea</name>
    <dbReference type="NCBI Taxonomy" id="84632"/>
    <lineage>
        <taxon>Bacteria</taxon>
        <taxon>Bacillati</taxon>
        <taxon>Actinomycetota</taxon>
        <taxon>Actinomycetes</taxon>
        <taxon>Kineosporiales</taxon>
        <taxon>Kineosporiaceae</taxon>
        <taxon>Kineosporia</taxon>
    </lineage>
</organism>
<dbReference type="PANTHER" id="PTHR43244">
    <property type="match status" value="1"/>
</dbReference>
<feature type="domain" description="Luciferase-like" evidence="2">
    <location>
        <begin position="12"/>
        <end position="261"/>
    </location>
</feature>
<sequence>MTSYGFILPGGSASQQLEQAVLAEQAGWDGIFVWEAAYGVDAWGLLSAVAASTSRIRLGTMLTPLPWRRPWKLASQVATLDDLSGGRAVVGLGLGAIDPALPSASGEVTDRRQRAAMLDEGIDLMRALWRGDNVYEGEHYRIQTGAAEVVTGGLKTTQNPIPIWTVGAWPRPKSMNRILRCDGVIPEYHLGEGREATPSDLRELVAWLAERGRTGLDVVHEGQTPADDRSAALAMVTPWVEAGATWWLESRWGGDQHGEEKMREVMTRIEAGPPR</sequence>
<protein>
    <recommendedName>
        <fullName evidence="2">Luciferase-like domain-containing protein</fullName>
    </recommendedName>
</protein>
<reference evidence="3 4" key="1">
    <citation type="submission" date="2023-07" db="EMBL/GenBank/DDBJ databases">
        <title>Sequencing the genomes of 1000 actinobacteria strains.</title>
        <authorList>
            <person name="Klenk H.-P."/>
        </authorList>
    </citation>
    <scope>NUCLEOTIDE SEQUENCE [LARGE SCALE GENOMIC DNA]</scope>
    <source>
        <strain evidence="3 4">DSM 44388</strain>
    </source>
</reference>
<accession>A0ABT9P9T7</accession>
<proteinExistence type="predicted"/>
<evidence type="ECO:0000256" key="1">
    <source>
        <dbReference type="ARBA" id="ARBA00023002"/>
    </source>
</evidence>
<dbReference type="RefSeq" id="WP_307246353.1">
    <property type="nucleotide sequence ID" value="NZ_JAUSQZ010000001.1"/>
</dbReference>
<dbReference type="InterPro" id="IPR050564">
    <property type="entry name" value="F420-G6PD/mer"/>
</dbReference>
<gene>
    <name evidence="3" type="ORF">J2S57_004549</name>
</gene>
<dbReference type="Pfam" id="PF00296">
    <property type="entry name" value="Bac_luciferase"/>
    <property type="match status" value="1"/>
</dbReference>
<dbReference type="PANTHER" id="PTHR43244:SF1">
    <property type="entry name" value="5,10-METHYLENETETRAHYDROMETHANOPTERIN REDUCTASE"/>
    <property type="match status" value="1"/>
</dbReference>